<sequence length="165" mass="19337">MIFIANKTYEVVVDHKNGWKPDAFKERFSEVLERYDYIVGDWGYNQLRMRGFFKDSHPKATKESMIATFQDYLNEYCNFGCAYFIIEKVPSKHQPNQQPTDDVESEEREIGVAAGLEQPEVLAQDQQEDSLPPQAPTPRQQRQHHQRKSYSNKHQNHQSNHPKPS</sequence>
<comment type="caution">
    <text evidence="2">The sequence shown here is derived from an EMBL/GenBank/DDBJ whole genome shotgun (WGS) entry which is preliminary data.</text>
</comment>
<dbReference type="EMBL" id="JAOQIO010000001">
    <property type="protein sequence ID" value="MCU6790599.1"/>
    <property type="molecule type" value="Genomic_DNA"/>
</dbReference>
<dbReference type="InterPro" id="IPR009370">
    <property type="entry name" value="YutD-like"/>
</dbReference>
<organism evidence="2 3">
    <name type="scientific">Paenibacillus baimaensis</name>
    <dbReference type="NCBI Taxonomy" id="2982185"/>
    <lineage>
        <taxon>Bacteria</taxon>
        <taxon>Bacillati</taxon>
        <taxon>Bacillota</taxon>
        <taxon>Bacilli</taxon>
        <taxon>Bacillales</taxon>
        <taxon>Paenibacillaceae</taxon>
        <taxon>Paenibacillus</taxon>
    </lineage>
</organism>
<dbReference type="Proteomes" id="UP001652445">
    <property type="component" value="Unassembled WGS sequence"/>
</dbReference>
<name>A0ABT2UAC3_9BACL</name>
<evidence type="ECO:0000313" key="3">
    <source>
        <dbReference type="Proteomes" id="UP001652445"/>
    </source>
</evidence>
<evidence type="ECO:0000313" key="2">
    <source>
        <dbReference type="EMBL" id="MCU6790599.1"/>
    </source>
</evidence>
<evidence type="ECO:0000256" key="1">
    <source>
        <dbReference type="SAM" id="MobiDB-lite"/>
    </source>
</evidence>
<dbReference type="Gene3D" id="3.50.4.20">
    <property type="match status" value="1"/>
</dbReference>
<dbReference type="PIRSF" id="PIRSF012565">
    <property type="entry name" value="DUF1027"/>
    <property type="match status" value="1"/>
</dbReference>
<keyword evidence="3" id="KW-1185">Reference proteome</keyword>
<feature type="region of interest" description="Disordered" evidence="1">
    <location>
        <begin position="92"/>
        <end position="165"/>
    </location>
</feature>
<gene>
    <name evidence="2" type="ORF">OB236_00525</name>
</gene>
<feature type="compositionally biased region" description="Basic residues" evidence="1">
    <location>
        <begin position="141"/>
        <end position="156"/>
    </location>
</feature>
<reference evidence="2 3" key="1">
    <citation type="submission" date="2022-09" db="EMBL/GenBank/DDBJ databases">
        <authorList>
            <person name="Han X.L."/>
            <person name="Wang Q."/>
            <person name="Lu T."/>
        </authorList>
    </citation>
    <scope>NUCLEOTIDE SEQUENCE [LARGE SCALE GENOMIC DNA]</scope>
    <source>
        <strain evidence="2 3">WQ 127069</strain>
    </source>
</reference>
<dbReference type="RefSeq" id="WP_262682083.1">
    <property type="nucleotide sequence ID" value="NZ_JAOQIO010000001.1"/>
</dbReference>
<dbReference type="InterPro" id="IPR038141">
    <property type="entry name" value="YutD-like_sf"/>
</dbReference>
<accession>A0ABT2UAC3</accession>
<dbReference type="Pfam" id="PF06265">
    <property type="entry name" value="YutD-like"/>
    <property type="match status" value="1"/>
</dbReference>
<proteinExistence type="predicted"/>
<protein>
    <submittedName>
        <fullName evidence="2">YutD family protein</fullName>
    </submittedName>
</protein>